<dbReference type="InterPro" id="IPR036271">
    <property type="entry name" value="Tet_transcr_reg_TetR-rel_C_sf"/>
</dbReference>
<dbReference type="InterPro" id="IPR001647">
    <property type="entry name" value="HTH_TetR"/>
</dbReference>
<evidence type="ECO:0000256" key="1">
    <source>
        <dbReference type="ARBA" id="ARBA00023015"/>
    </source>
</evidence>
<keyword evidence="2 4" id="KW-0238">DNA-binding</keyword>
<gene>
    <name evidence="6" type="ORF">FHX34_101146</name>
</gene>
<evidence type="ECO:0000313" key="6">
    <source>
        <dbReference type="EMBL" id="TWG25180.1"/>
    </source>
</evidence>
<accession>A0A561WMU8</accession>
<evidence type="ECO:0000256" key="4">
    <source>
        <dbReference type="PROSITE-ProRule" id="PRU00335"/>
    </source>
</evidence>
<evidence type="ECO:0000256" key="3">
    <source>
        <dbReference type="ARBA" id="ARBA00023163"/>
    </source>
</evidence>
<dbReference type="EMBL" id="VIWY01000001">
    <property type="protein sequence ID" value="TWG25180.1"/>
    <property type="molecule type" value="Genomic_DNA"/>
</dbReference>
<dbReference type="PANTHER" id="PTHR47506">
    <property type="entry name" value="TRANSCRIPTIONAL REGULATORY PROTEIN"/>
    <property type="match status" value="1"/>
</dbReference>
<dbReference type="AlphaFoldDB" id="A0A561WMU8"/>
<keyword evidence="7" id="KW-1185">Reference proteome</keyword>
<dbReference type="Proteomes" id="UP000320239">
    <property type="component" value="Unassembled WGS sequence"/>
</dbReference>
<dbReference type="InterPro" id="IPR009057">
    <property type="entry name" value="Homeodomain-like_sf"/>
</dbReference>
<dbReference type="SUPFAM" id="SSF46689">
    <property type="entry name" value="Homeodomain-like"/>
    <property type="match status" value="1"/>
</dbReference>
<dbReference type="Pfam" id="PF00440">
    <property type="entry name" value="TetR_N"/>
    <property type="match status" value="1"/>
</dbReference>
<proteinExistence type="predicted"/>
<evidence type="ECO:0000313" key="7">
    <source>
        <dbReference type="Proteomes" id="UP000320239"/>
    </source>
</evidence>
<dbReference type="SUPFAM" id="SSF48498">
    <property type="entry name" value="Tetracyclin repressor-like, C-terminal domain"/>
    <property type="match status" value="1"/>
</dbReference>
<dbReference type="GO" id="GO:0003677">
    <property type="term" value="F:DNA binding"/>
    <property type="evidence" value="ECO:0007669"/>
    <property type="project" value="UniProtKB-UniRule"/>
</dbReference>
<feature type="domain" description="HTH tetR-type" evidence="5">
    <location>
        <begin position="7"/>
        <end position="67"/>
    </location>
</feature>
<protein>
    <submittedName>
        <fullName evidence="6">TetR family transcriptional regulator</fullName>
    </submittedName>
</protein>
<keyword evidence="3" id="KW-0804">Transcription</keyword>
<evidence type="ECO:0000256" key="2">
    <source>
        <dbReference type="ARBA" id="ARBA00023125"/>
    </source>
</evidence>
<dbReference type="PROSITE" id="PS50977">
    <property type="entry name" value="HTH_TETR_2"/>
    <property type="match status" value="1"/>
</dbReference>
<evidence type="ECO:0000259" key="5">
    <source>
        <dbReference type="PROSITE" id="PS50977"/>
    </source>
</evidence>
<dbReference type="PANTHER" id="PTHR47506:SF6">
    <property type="entry name" value="HTH-TYPE TRANSCRIPTIONAL REPRESSOR NEMR"/>
    <property type="match status" value="1"/>
</dbReference>
<name>A0A561WMU8_ACTTI</name>
<reference evidence="6 7" key="1">
    <citation type="submission" date="2019-06" db="EMBL/GenBank/DDBJ databases">
        <title>Sequencing the genomes of 1000 actinobacteria strains.</title>
        <authorList>
            <person name="Klenk H.-P."/>
        </authorList>
    </citation>
    <scope>NUCLEOTIDE SEQUENCE [LARGE SCALE GENOMIC DNA]</scope>
    <source>
        <strain evidence="6 7">DSM 43866</strain>
    </source>
</reference>
<dbReference type="Gene3D" id="1.10.357.10">
    <property type="entry name" value="Tetracycline Repressor, domain 2"/>
    <property type="match status" value="1"/>
</dbReference>
<dbReference type="PRINTS" id="PR00455">
    <property type="entry name" value="HTHTETR"/>
</dbReference>
<comment type="caution">
    <text evidence="6">The sequence shown here is derived from an EMBL/GenBank/DDBJ whole genome shotgun (WGS) entry which is preliminary data.</text>
</comment>
<sequence length="214" mass="22897">MNDPKKSDTKQRLLDGALVALREHGVTGASARTVAAAAGVNQALVFYHFGSVDELLGAACRQATDRRVAFYAGRFAAVTSLRELLQVGRDLHVIELAEGNVSVLAQMLAAAQNNERLAEPIRAAFQVWTDEIETVLRRLLAGSPIAEVADLPGLARAISSAFVGLELYEGIDAAGGRRALDALDQLAVLVEVVDEMGPLATRLLRSRIRRSGRG</sequence>
<feature type="DNA-binding region" description="H-T-H motif" evidence="4">
    <location>
        <begin position="30"/>
        <end position="49"/>
    </location>
</feature>
<organism evidence="6 7">
    <name type="scientific">Actinoplanes teichomyceticus</name>
    <dbReference type="NCBI Taxonomy" id="1867"/>
    <lineage>
        <taxon>Bacteria</taxon>
        <taxon>Bacillati</taxon>
        <taxon>Actinomycetota</taxon>
        <taxon>Actinomycetes</taxon>
        <taxon>Micromonosporales</taxon>
        <taxon>Micromonosporaceae</taxon>
        <taxon>Actinoplanes</taxon>
    </lineage>
</organism>
<keyword evidence="1" id="KW-0805">Transcription regulation</keyword>